<feature type="compositionally biased region" description="Polar residues" evidence="1">
    <location>
        <begin position="76"/>
        <end position="85"/>
    </location>
</feature>
<organism evidence="2 3">
    <name type="scientific">Peronospora matthiolae</name>
    <dbReference type="NCBI Taxonomy" id="2874970"/>
    <lineage>
        <taxon>Eukaryota</taxon>
        <taxon>Sar</taxon>
        <taxon>Stramenopiles</taxon>
        <taxon>Oomycota</taxon>
        <taxon>Peronosporomycetes</taxon>
        <taxon>Peronosporales</taxon>
        <taxon>Peronosporaceae</taxon>
        <taxon>Peronospora</taxon>
    </lineage>
</organism>
<evidence type="ECO:0000256" key="1">
    <source>
        <dbReference type="SAM" id="MobiDB-lite"/>
    </source>
</evidence>
<protein>
    <submittedName>
        <fullName evidence="2">Uncharacterized protein</fullName>
    </submittedName>
</protein>
<comment type="caution">
    <text evidence="2">The sequence shown here is derived from an EMBL/GenBank/DDBJ whole genome shotgun (WGS) entry which is preliminary data.</text>
</comment>
<dbReference type="AlphaFoldDB" id="A0AAV1UWL1"/>
<gene>
    <name evidence="2" type="ORF">PM001_LOCUS23123</name>
</gene>
<accession>A0AAV1UWL1</accession>
<name>A0AAV1UWL1_9STRA</name>
<reference evidence="2" key="1">
    <citation type="submission" date="2024-01" db="EMBL/GenBank/DDBJ databases">
        <authorList>
            <person name="Webb A."/>
        </authorList>
    </citation>
    <scope>NUCLEOTIDE SEQUENCE</scope>
    <source>
        <strain evidence="2">Pm1</strain>
    </source>
</reference>
<evidence type="ECO:0000313" key="2">
    <source>
        <dbReference type="EMBL" id="CAK7937973.1"/>
    </source>
</evidence>
<sequence length="108" mass="12046">MSQLREKLQYEIVLTDHWNQQVGLRQSQMFLLVEDLSHSDFSGELLRGSPGVAQLPLQDSNTDDRPPAPAAGNRTLRMSSRTSAQPAKRVKVYAPDAPMVGKTFPRVL</sequence>
<proteinExistence type="predicted"/>
<feature type="region of interest" description="Disordered" evidence="1">
    <location>
        <begin position="47"/>
        <end position="89"/>
    </location>
</feature>
<evidence type="ECO:0000313" key="3">
    <source>
        <dbReference type="Proteomes" id="UP001162060"/>
    </source>
</evidence>
<dbReference type="EMBL" id="CAKLBY020000228">
    <property type="protein sequence ID" value="CAK7937973.1"/>
    <property type="molecule type" value="Genomic_DNA"/>
</dbReference>
<dbReference type="Proteomes" id="UP001162060">
    <property type="component" value="Unassembled WGS sequence"/>
</dbReference>